<dbReference type="EnsemblPlants" id="AET7Gv20617800.5">
    <property type="protein sequence ID" value="AET7Gv20617800.5"/>
    <property type="gene ID" value="AET7Gv20617800"/>
</dbReference>
<proteinExistence type="predicted"/>
<dbReference type="Gramene" id="AET7Gv20617800.5">
    <property type="protein sequence ID" value="AET7Gv20617800.5"/>
    <property type="gene ID" value="AET7Gv20617800"/>
</dbReference>
<reference evidence="4" key="1">
    <citation type="journal article" date="2014" name="Science">
        <title>Ancient hybridizations among the ancestral genomes of bread wheat.</title>
        <authorList>
            <consortium name="International Wheat Genome Sequencing Consortium,"/>
            <person name="Marcussen T."/>
            <person name="Sandve S.R."/>
            <person name="Heier L."/>
            <person name="Spannagl M."/>
            <person name="Pfeifer M."/>
            <person name="Jakobsen K.S."/>
            <person name="Wulff B.B."/>
            <person name="Steuernagel B."/>
            <person name="Mayer K.F."/>
            <person name="Olsen O.A."/>
        </authorList>
    </citation>
    <scope>NUCLEOTIDE SEQUENCE [LARGE SCALE GENOMIC DNA]</scope>
    <source>
        <strain evidence="4">cv. AL8/78</strain>
    </source>
</reference>
<sequence length="435" mass="48961">RRRMLRRRLGTWPWPAARRGLSRLAPPAPAAVVRVDSNNVARLGAPKPGPRPRQLLSLPPFPAGADPLPGRNVAPRRVTAVSWVKHCFADVPQEVVQAHFNKRQVYTECSDQEVSAESIWCRKHHLKKIKHSEVMEPGMRIHLPVSVAEAEIKKRYETIPTATLHPNRDEIEYLKRLVIYKDSAILVLNKPPKVPMKGNLPVHNSMDVLAAAALSYGNEEGPKLAWNAACESYLQRYWALVIGTPTESEGIISAPLTKVLLDDGKAERVILAHPSGIDGAQEAVTEYRVMGPTINGCSWIELRPLTGRKHQLRVHCAEALGTPIVGDYKYGWFVHQRWKQNPQPDFEPFTGEPYKLRRPEGLEVQKGSVLSKVPLLHLHCREMVVPNIAKFLSNTGEWHDNGTPWSKEKPNLLRFIAPLPAHMKISWNIMSSYLV</sequence>
<evidence type="ECO:0000259" key="2">
    <source>
        <dbReference type="Pfam" id="PF00849"/>
    </source>
</evidence>
<protein>
    <recommendedName>
        <fullName evidence="2">Pseudouridine synthase RsuA/RluA-like domain-containing protein</fullName>
    </recommendedName>
</protein>
<reference evidence="3" key="3">
    <citation type="journal article" date="2017" name="Nature">
        <title>Genome sequence of the progenitor of the wheat D genome Aegilops tauschii.</title>
        <authorList>
            <person name="Luo M.C."/>
            <person name="Gu Y.Q."/>
            <person name="Puiu D."/>
            <person name="Wang H."/>
            <person name="Twardziok S.O."/>
            <person name="Deal K.R."/>
            <person name="Huo N."/>
            <person name="Zhu T."/>
            <person name="Wang L."/>
            <person name="Wang Y."/>
            <person name="McGuire P.E."/>
            <person name="Liu S."/>
            <person name="Long H."/>
            <person name="Ramasamy R.K."/>
            <person name="Rodriguez J.C."/>
            <person name="Van S.L."/>
            <person name="Yuan L."/>
            <person name="Wang Z."/>
            <person name="Xia Z."/>
            <person name="Xiao L."/>
            <person name="Anderson O.D."/>
            <person name="Ouyang S."/>
            <person name="Liang Y."/>
            <person name="Zimin A.V."/>
            <person name="Pertea G."/>
            <person name="Qi P."/>
            <person name="Bennetzen J.L."/>
            <person name="Dai X."/>
            <person name="Dawson M.W."/>
            <person name="Muller H.G."/>
            <person name="Kugler K."/>
            <person name="Rivarola-Duarte L."/>
            <person name="Spannagl M."/>
            <person name="Mayer K.F.X."/>
            <person name="Lu F.H."/>
            <person name="Bevan M.W."/>
            <person name="Leroy P."/>
            <person name="Li P."/>
            <person name="You F.M."/>
            <person name="Sun Q."/>
            <person name="Liu Z."/>
            <person name="Lyons E."/>
            <person name="Wicker T."/>
            <person name="Salzberg S.L."/>
            <person name="Devos K.M."/>
            <person name="Dvorak J."/>
        </authorList>
    </citation>
    <scope>NUCLEOTIDE SEQUENCE [LARGE SCALE GENOMIC DNA]</scope>
    <source>
        <strain evidence="3">cv. AL8/78</strain>
    </source>
</reference>
<evidence type="ECO:0000313" key="4">
    <source>
        <dbReference type="Proteomes" id="UP000015105"/>
    </source>
</evidence>
<dbReference type="Pfam" id="PF00849">
    <property type="entry name" value="PseudoU_synth_2"/>
    <property type="match status" value="1"/>
</dbReference>
<dbReference type="PANTHER" id="PTHR21600:SF53">
    <property type="entry name" value="RNA PSEUDOURIDINE SYNTHASE 3, MITOCHONDRIAL"/>
    <property type="match status" value="1"/>
</dbReference>
<dbReference type="InterPro" id="IPR050188">
    <property type="entry name" value="RluA_PseudoU_synthase"/>
</dbReference>
<dbReference type="SUPFAM" id="SSF55120">
    <property type="entry name" value="Pseudouridine synthase"/>
    <property type="match status" value="1"/>
</dbReference>
<dbReference type="GO" id="GO:0000455">
    <property type="term" value="P:enzyme-directed rRNA pseudouridine synthesis"/>
    <property type="evidence" value="ECO:0007669"/>
    <property type="project" value="TreeGrafter"/>
</dbReference>
<organism evidence="3 4">
    <name type="scientific">Aegilops tauschii subsp. strangulata</name>
    <name type="common">Goatgrass</name>
    <dbReference type="NCBI Taxonomy" id="200361"/>
    <lineage>
        <taxon>Eukaryota</taxon>
        <taxon>Viridiplantae</taxon>
        <taxon>Streptophyta</taxon>
        <taxon>Embryophyta</taxon>
        <taxon>Tracheophyta</taxon>
        <taxon>Spermatophyta</taxon>
        <taxon>Magnoliopsida</taxon>
        <taxon>Liliopsida</taxon>
        <taxon>Poales</taxon>
        <taxon>Poaceae</taxon>
        <taxon>BOP clade</taxon>
        <taxon>Pooideae</taxon>
        <taxon>Triticodae</taxon>
        <taxon>Triticeae</taxon>
        <taxon>Triticinae</taxon>
        <taxon>Aegilops</taxon>
    </lineage>
</organism>
<reference evidence="4" key="2">
    <citation type="journal article" date="2017" name="Nat. Plants">
        <title>The Aegilops tauschii genome reveals multiple impacts of transposons.</title>
        <authorList>
            <person name="Zhao G."/>
            <person name="Zou C."/>
            <person name="Li K."/>
            <person name="Wang K."/>
            <person name="Li T."/>
            <person name="Gao L."/>
            <person name="Zhang X."/>
            <person name="Wang H."/>
            <person name="Yang Z."/>
            <person name="Liu X."/>
            <person name="Jiang W."/>
            <person name="Mao L."/>
            <person name="Kong X."/>
            <person name="Jiao Y."/>
            <person name="Jia J."/>
        </authorList>
    </citation>
    <scope>NUCLEOTIDE SEQUENCE [LARGE SCALE GENOMIC DNA]</scope>
    <source>
        <strain evidence="4">cv. AL8/78</strain>
    </source>
</reference>
<dbReference type="InterPro" id="IPR006145">
    <property type="entry name" value="PsdUridine_synth_RsuA/RluA"/>
</dbReference>
<keyword evidence="4" id="KW-1185">Reference proteome</keyword>
<dbReference type="Gene3D" id="3.30.2350.10">
    <property type="entry name" value="Pseudouridine synthase"/>
    <property type="match status" value="1"/>
</dbReference>
<keyword evidence="1" id="KW-0694">RNA-binding</keyword>
<dbReference type="AlphaFoldDB" id="A0A453RKT0"/>
<dbReference type="InterPro" id="IPR020103">
    <property type="entry name" value="PsdUridine_synth_cat_dom_sf"/>
</dbReference>
<dbReference type="CDD" id="cd02869">
    <property type="entry name" value="PseudoU_synth_RluA_like"/>
    <property type="match status" value="1"/>
</dbReference>
<name>A0A453RKT0_AEGTS</name>
<dbReference type="Proteomes" id="UP000015105">
    <property type="component" value="Chromosome 7D"/>
</dbReference>
<reference evidence="3" key="4">
    <citation type="submission" date="2019-03" db="UniProtKB">
        <authorList>
            <consortium name="EnsemblPlants"/>
        </authorList>
    </citation>
    <scope>IDENTIFICATION</scope>
</reference>
<evidence type="ECO:0000256" key="1">
    <source>
        <dbReference type="ARBA" id="ARBA00022884"/>
    </source>
</evidence>
<dbReference type="PANTHER" id="PTHR21600">
    <property type="entry name" value="MITOCHONDRIAL RNA PSEUDOURIDINE SYNTHASE"/>
    <property type="match status" value="1"/>
</dbReference>
<dbReference type="GO" id="GO:0009982">
    <property type="term" value="F:pseudouridine synthase activity"/>
    <property type="evidence" value="ECO:0007669"/>
    <property type="project" value="InterPro"/>
</dbReference>
<feature type="domain" description="Pseudouridine synthase RsuA/RluA-like" evidence="2">
    <location>
        <begin position="236"/>
        <end position="317"/>
    </location>
</feature>
<dbReference type="GO" id="GO:0003723">
    <property type="term" value="F:RNA binding"/>
    <property type="evidence" value="ECO:0007669"/>
    <property type="project" value="UniProtKB-KW"/>
</dbReference>
<reference evidence="3" key="5">
    <citation type="journal article" date="2021" name="G3 (Bethesda)">
        <title>Aegilops tauschii genome assembly Aet v5.0 features greater sequence contiguity and improved annotation.</title>
        <authorList>
            <person name="Wang L."/>
            <person name="Zhu T."/>
            <person name="Rodriguez J.C."/>
            <person name="Deal K.R."/>
            <person name="Dubcovsky J."/>
            <person name="McGuire P.E."/>
            <person name="Lux T."/>
            <person name="Spannagl M."/>
            <person name="Mayer K.F.X."/>
            <person name="Baldrich P."/>
            <person name="Meyers B.C."/>
            <person name="Huo N."/>
            <person name="Gu Y.Q."/>
            <person name="Zhou H."/>
            <person name="Devos K.M."/>
            <person name="Bennetzen J.L."/>
            <person name="Unver T."/>
            <person name="Budak H."/>
            <person name="Gulick P.J."/>
            <person name="Galiba G."/>
            <person name="Kalapos B."/>
            <person name="Nelson D.R."/>
            <person name="Li P."/>
            <person name="You F.M."/>
            <person name="Luo M.C."/>
            <person name="Dvorak J."/>
        </authorList>
    </citation>
    <scope>NUCLEOTIDE SEQUENCE [LARGE SCALE GENOMIC DNA]</scope>
    <source>
        <strain evidence="3">cv. AL8/78</strain>
    </source>
</reference>
<accession>A0A453RKT0</accession>
<evidence type="ECO:0000313" key="3">
    <source>
        <dbReference type="EnsemblPlants" id="AET7Gv20617800.5"/>
    </source>
</evidence>